<keyword evidence="4 9" id="KW-0732">Signal</keyword>
<proteinExistence type="inferred from homology"/>
<dbReference type="Pfam" id="PF00089">
    <property type="entry name" value="Trypsin"/>
    <property type="match status" value="1"/>
</dbReference>
<protein>
    <recommendedName>
        <fullName evidence="10">Peptidase S1 domain-containing protein</fullName>
    </recommendedName>
</protein>
<evidence type="ECO:0000259" key="10">
    <source>
        <dbReference type="PROSITE" id="PS50240"/>
    </source>
</evidence>
<dbReference type="Proteomes" id="UP001162031">
    <property type="component" value="Unassembled WGS sequence"/>
</dbReference>
<evidence type="ECO:0000313" key="12">
    <source>
        <dbReference type="Proteomes" id="UP001162031"/>
    </source>
</evidence>
<evidence type="ECO:0000256" key="8">
    <source>
        <dbReference type="SAM" id="MobiDB-lite"/>
    </source>
</evidence>
<keyword evidence="7" id="KW-0325">Glycoprotein</keyword>
<dbReference type="GO" id="GO:0004252">
    <property type="term" value="F:serine-type endopeptidase activity"/>
    <property type="evidence" value="ECO:0007669"/>
    <property type="project" value="InterPro"/>
</dbReference>
<accession>A0AAV0TD02</accession>
<dbReference type="PRINTS" id="PR00722">
    <property type="entry name" value="CHYMOTRYPSIN"/>
</dbReference>
<dbReference type="AlphaFoldDB" id="A0AAV0TD02"/>
<gene>
    <name evidence="11" type="ORF">HBR001_LOCUS2245</name>
</gene>
<evidence type="ECO:0000256" key="5">
    <source>
        <dbReference type="ARBA" id="ARBA00023026"/>
    </source>
</evidence>
<feature type="chain" id="PRO_5043662083" description="Peptidase S1 domain-containing protein" evidence="9">
    <location>
        <begin position="28"/>
        <end position="314"/>
    </location>
</feature>
<dbReference type="SUPFAM" id="SSF50494">
    <property type="entry name" value="Trypsin-like serine proteases"/>
    <property type="match status" value="1"/>
</dbReference>
<dbReference type="PANTHER" id="PTHR24276:SF98">
    <property type="entry name" value="FI18310P1-RELATED"/>
    <property type="match status" value="1"/>
</dbReference>
<dbReference type="SMART" id="SM00020">
    <property type="entry name" value="Tryp_SPc"/>
    <property type="match status" value="1"/>
</dbReference>
<evidence type="ECO:0000256" key="1">
    <source>
        <dbReference type="ARBA" id="ARBA00004613"/>
    </source>
</evidence>
<comment type="similarity">
    <text evidence="2">Belongs to the peptidase S1 family.</text>
</comment>
<dbReference type="InterPro" id="IPR009003">
    <property type="entry name" value="Peptidase_S1_PA"/>
</dbReference>
<evidence type="ECO:0000313" key="11">
    <source>
        <dbReference type="EMBL" id="CAI5719709.1"/>
    </source>
</evidence>
<organism evidence="11 12">
    <name type="scientific">Hyaloperonospora brassicae</name>
    <name type="common">Brassica downy mildew</name>
    <name type="synonym">Peronospora brassicae</name>
    <dbReference type="NCBI Taxonomy" id="162125"/>
    <lineage>
        <taxon>Eukaryota</taxon>
        <taxon>Sar</taxon>
        <taxon>Stramenopiles</taxon>
        <taxon>Oomycota</taxon>
        <taxon>Peronosporomycetes</taxon>
        <taxon>Peronosporales</taxon>
        <taxon>Peronosporaceae</taxon>
        <taxon>Hyaloperonospora</taxon>
    </lineage>
</organism>
<keyword evidence="3" id="KW-0964">Secreted</keyword>
<evidence type="ECO:0000256" key="9">
    <source>
        <dbReference type="SAM" id="SignalP"/>
    </source>
</evidence>
<feature type="compositionally biased region" description="Low complexity" evidence="8">
    <location>
        <begin position="65"/>
        <end position="75"/>
    </location>
</feature>
<feature type="region of interest" description="Disordered" evidence="8">
    <location>
        <begin position="57"/>
        <end position="79"/>
    </location>
</feature>
<dbReference type="InterPro" id="IPR001314">
    <property type="entry name" value="Peptidase_S1A"/>
</dbReference>
<keyword evidence="5" id="KW-0843">Virulence</keyword>
<evidence type="ECO:0000256" key="6">
    <source>
        <dbReference type="ARBA" id="ARBA00023157"/>
    </source>
</evidence>
<evidence type="ECO:0000256" key="4">
    <source>
        <dbReference type="ARBA" id="ARBA00022729"/>
    </source>
</evidence>
<dbReference type="EMBL" id="CANTFL010000251">
    <property type="protein sequence ID" value="CAI5719709.1"/>
    <property type="molecule type" value="Genomic_DNA"/>
</dbReference>
<evidence type="ECO:0000256" key="7">
    <source>
        <dbReference type="ARBA" id="ARBA00023180"/>
    </source>
</evidence>
<keyword evidence="12" id="KW-1185">Reference proteome</keyword>
<reference evidence="11" key="1">
    <citation type="submission" date="2022-12" db="EMBL/GenBank/DDBJ databases">
        <authorList>
            <person name="Webb A."/>
        </authorList>
    </citation>
    <scope>NUCLEOTIDE SEQUENCE</scope>
    <source>
        <strain evidence="11">Hp1</strain>
    </source>
</reference>
<dbReference type="Gene3D" id="2.40.10.10">
    <property type="entry name" value="Trypsin-like serine proteases"/>
    <property type="match status" value="1"/>
</dbReference>
<name>A0AAV0TD02_HYABA</name>
<dbReference type="CDD" id="cd00190">
    <property type="entry name" value="Tryp_SPc"/>
    <property type="match status" value="1"/>
</dbReference>
<comment type="subcellular location">
    <subcellularLocation>
        <location evidence="1">Secreted</location>
    </subcellularLocation>
</comment>
<evidence type="ECO:0000256" key="3">
    <source>
        <dbReference type="ARBA" id="ARBA00022525"/>
    </source>
</evidence>
<dbReference type="InterPro" id="IPR043504">
    <property type="entry name" value="Peptidase_S1_PA_chymotrypsin"/>
</dbReference>
<dbReference type="GO" id="GO:0006508">
    <property type="term" value="P:proteolysis"/>
    <property type="evidence" value="ECO:0007669"/>
    <property type="project" value="InterPro"/>
</dbReference>
<dbReference type="PANTHER" id="PTHR24276">
    <property type="entry name" value="POLYSERASE-RELATED"/>
    <property type="match status" value="1"/>
</dbReference>
<dbReference type="InterPro" id="IPR001254">
    <property type="entry name" value="Trypsin_dom"/>
</dbReference>
<dbReference type="GO" id="GO:0005576">
    <property type="term" value="C:extracellular region"/>
    <property type="evidence" value="ECO:0007669"/>
    <property type="project" value="UniProtKB-SubCell"/>
</dbReference>
<dbReference type="PROSITE" id="PS50240">
    <property type="entry name" value="TRYPSIN_DOM"/>
    <property type="match status" value="1"/>
</dbReference>
<keyword evidence="6" id="KW-1015">Disulfide bond</keyword>
<comment type="caution">
    <text evidence="11">The sequence shown here is derived from an EMBL/GenBank/DDBJ whole genome shotgun (WGS) entry which is preliminary data.</text>
</comment>
<feature type="domain" description="Peptidase S1" evidence="10">
    <location>
        <begin position="82"/>
        <end position="307"/>
    </location>
</feature>
<feature type="signal peptide" evidence="9">
    <location>
        <begin position="1"/>
        <end position="27"/>
    </location>
</feature>
<dbReference type="InterPro" id="IPR050430">
    <property type="entry name" value="Peptidase_S1"/>
</dbReference>
<sequence>MKAFRSTLLAYVCCANWTLFPISPADAIDTVVPIEHRVPEPHNPETTPNAIATQHAQDEPLDAHTASASAPSSTAVDTLQPSVEKTIRVVPIGTKPYVVGLRTTRDGNSWCSASLITPTHLLAGARCAWGNLRWAAIGSHYRNGTQDGEQIRIAAILNNPDASAFTFTNDVAILVLERPSAFPPVAFATAQDPAVYDGEWLVKMGWDDTGGELDVMTYELRRADVQVMSNAECLKQTNVDDSMLCSRSAAGEAACTGHFGGPVVREAPSGDVVVAIVSWGPDCTKLGFPSVYQRVSSSLAWIESIVGRKCTTQP</sequence>
<evidence type="ECO:0000256" key="2">
    <source>
        <dbReference type="ARBA" id="ARBA00007664"/>
    </source>
</evidence>